<feature type="region of interest" description="Disordered" evidence="2">
    <location>
        <begin position="227"/>
        <end position="254"/>
    </location>
</feature>
<feature type="region of interest" description="Disordered" evidence="2">
    <location>
        <begin position="483"/>
        <end position="502"/>
    </location>
</feature>
<dbReference type="AlphaFoldDB" id="A0AAV5SLL1"/>
<name>A0AAV5SLL1_9BILA</name>
<dbReference type="PROSITE" id="PS50157">
    <property type="entry name" value="ZINC_FINGER_C2H2_2"/>
    <property type="match status" value="1"/>
</dbReference>
<dbReference type="SMART" id="SM00355">
    <property type="entry name" value="ZnF_C2H2"/>
    <property type="match status" value="1"/>
</dbReference>
<feature type="compositionally biased region" description="Basic and acidic residues" evidence="2">
    <location>
        <begin position="493"/>
        <end position="502"/>
    </location>
</feature>
<keyword evidence="1" id="KW-0479">Metal-binding</keyword>
<dbReference type="PROSITE" id="PS00028">
    <property type="entry name" value="ZINC_FINGER_C2H2_1"/>
    <property type="match status" value="1"/>
</dbReference>
<keyword evidence="1" id="KW-0862">Zinc</keyword>
<gene>
    <name evidence="4" type="ORF">PENTCL1PPCAC_3184</name>
</gene>
<evidence type="ECO:0000256" key="2">
    <source>
        <dbReference type="SAM" id="MobiDB-lite"/>
    </source>
</evidence>
<dbReference type="PANTHER" id="PTHR33845:SF1">
    <property type="entry name" value="C2H2-TYPE DOMAIN-CONTAINING PROTEIN"/>
    <property type="match status" value="1"/>
</dbReference>
<evidence type="ECO:0000256" key="1">
    <source>
        <dbReference type="PROSITE-ProRule" id="PRU00042"/>
    </source>
</evidence>
<evidence type="ECO:0000313" key="4">
    <source>
        <dbReference type="EMBL" id="GMS81009.1"/>
    </source>
</evidence>
<evidence type="ECO:0000313" key="5">
    <source>
        <dbReference type="Proteomes" id="UP001432027"/>
    </source>
</evidence>
<evidence type="ECO:0000259" key="3">
    <source>
        <dbReference type="PROSITE" id="PS50157"/>
    </source>
</evidence>
<protein>
    <recommendedName>
        <fullName evidence="3">C2H2-type domain-containing protein</fullName>
    </recommendedName>
</protein>
<dbReference type="EMBL" id="BTSX01000001">
    <property type="protein sequence ID" value="GMS81009.1"/>
    <property type="molecule type" value="Genomic_DNA"/>
</dbReference>
<dbReference type="InterPro" id="IPR013087">
    <property type="entry name" value="Znf_C2H2_type"/>
</dbReference>
<organism evidence="4 5">
    <name type="scientific">Pristionchus entomophagus</name>
    <dbReference type="NCBI Taxonomy" id="358040"/>
    <lineage>
        <taxon>Eukaryota</taxon>
        <taxon>Metazoa</taxon>
        <taxon>Ecdysozoa</taxon>
        <taxon>Nematoda</taxon>
        <taxon>Chromadorea</taxon>
        <taxon>Rhabditida</taxon>
        <taxon>Rhabditina</taxon>
        <taxon>Diplogasteromorpha</taxon>
        <taxon>Diplogasteroidea</taxon>
        <taxon>Neodiplogasteridae</taxon>
        <taxon>Pristionchus</taxon>
    </lineage>
</organism>
<sequence>MPWHITHVTVKRDGEYYQHSIVHVFKESERQDSTAMTAIIRHNLQLLKKQGVKKLTLKSDQAGAYKSSSTLASIQSIAKEVGGIEVVGYYFSEAQAGKGPCDCVSAEVKTITRNCADAGGSVMNSLEFFAAVSTSRHREGISYHLVSLHGNEKETKPNISSYVIPEMSKLNAFTFEEDSVRVYRYWNIGTGREEYYEDMVPNDARLLIHNSGGKLSNDDFWHKLGVPRYSEKQNQPENEEEEVETEDSKKKKRTKLESTLYRCPVETCRKEFMSEKNLEKHMTVGKHESHPEKMNVLDYTLRRFGANLEKTAPPPKVCPVIDNALESLTEESNANGRILDMGWALPKRRPSIRFPVAVKQFLKQIYDDGERTGSKTDARGAASLMRTAKNDDGGMLFIPEDLLTSRQVAGVYTGFKKTKLDKRDRTKAGGARAKTSEDEERNEVTELFNTEGDPELEWETEPLFDDTDAFRVAIKKAKTALFDGDECDENGEPDPKKPKFFP</sequence>
<accession>A0AAV5SLL1</accession>
<dbReference type="PANTHER" id="PTHR33845">
    <property type="entry name" value="C2H2-TYPE DOMAIN-CONTAINING PROTEIN"/>
    <property type="match status" value="1"/>
</dbReference>
<dbReference type="Proteomes" id="UP001432027">
    <property type="component" value="Unassembled WGS sequence"/>
</dbReference>
<reference evidence="4" key="1">
    <citation type="submission" date="2023-10" db="EMBL/GenBank/DDBJ databases">
        <title>Genome assembly of Pristionchus species.</title>
        <authorList>
            <person name="Yoshida K."/>
            <person name="Sommer R.J."/>
        </authorList>
    </citation>
    <scope>NUCLEOTIDE SEQUENCE</scope>
    <source>
        <strain evidence="4">RS0144</strain>
    </source>
</reference>
<feature type="domain" description="C2H2-type" evidence="3">
    <location>
        <begin position="261"/>
        <end position="292"/>
    </location>
</feature>
<keyword evidence="5" id="KW-1185">Reference proteome</keyword>
<feature type="compositionally biased region" description="Acidic residues" evidence="2">
    <location>
        <begin position="483"/>
        <end position="492"/>
    </location>
</feature>
<keyword evidence="1" id="KW-0863">Zinc-finger</keyword>
<comment type="caution">
    <text evidence="4">The sequence shown here is derived from an EMBL/GenBank/DDBJ whole genome shotgun (WGS) entry which is preliminary data.</text>
</comment>
<proteinExistence type="predicted"/>
<dbReference type="GO" id="GO:0008270">
    <property type="term" value="F:zinc ion binding"/>
    <property type="evidence" value="ECO:0007669"/>
    <property type="project" value="UniProtKB-KW"/>
</dbReference>
<feature type="region of interest" description="Disordered" evidence="2">
    <location>
        <begin position="423"/>
        <end position="455"/>
    </location>
</feature>